<dbReference type="InterPro" id="IPR009282">
    <property type="entry name" value="DUF937"/>
</dbReference>
<comment type="caution">
    <text evidence="1">The sequence shown here is derived from an EMBL/GenBank/DDBJ whole genome shotgun (WGS) entry which is preliminary data.</text>
</comment>
<protein>
    <recommendedName>
        <fullName evidence="3">DUF937 domain-containing protein</fullName>
    </recommendedName>
</protein>
<dbReference type="STRING" id="1538463.B0T36_02140"/>
<dbReference type="Proteomes" id="UP000188836">
    <property type="component" value="Unassembled WGS sequence"/>
</dbReference>
<evidence type="ECO:0000313" key="2">
    <source>
        <dbReference type="Proteomes" id="UP000188836"/>
    </source>
</evidence>
<gene>
    <name evidence="1" type="ORF">B0T46_00020</name>
</gene>
<organism evidence="1 2">
    <name type="scientific">Nocardia donostiensis</name>
    <dbReference type="NCBI Taxonomy" id="1538463"/>
    <lineage>
        <taxon>Bacteria</taxon>
        <taxon>Bacillati</taxon>
        <taxon>Actinomycetota</taxon>
        <taxon>Actinomycetes</taxon>
        <taxon>Mycobacteriales</taxon>
        <taxon>Nocardiaceae</taxon>
        <taxon>Nocardia</taxon>
    </lineage>
</organism>
<dbReference type="Pfam" id="PF06078">
    <property type="entry name" value="DUF937"/>
    <property type="match status" value="1"/>
</dbReference>
<dbReference type="EMBL" id="MUMY01000001">
    <property type="protein sequence ID" value="ONM50372.1"/>
    <property type="molecule type" value="Genomic_DNA"/>
</dbReference>
<reference evidence="1 2" key="1">
    <citation type="journal article" date="2016" name="Antonie Van Leeuwenhoek">
        <title>Nocardia donostiensis sp. nov., isolated from human respiratory specimens.</title>
        <authorList>
            <person name="Ercibengoa M."/>
            <person name="Bell M."/>
            <person name="Marimon J.M."/>
            <person name="Humrighouse B."/>
            <person name="Klenk H.P."/>
            <person name="Potter G."/>
            <person name="Perez-Trallero E."/>
        </authorList>
    </citation>
    <scope>NUCLEOTIDE SEQUENCE [LARGE SCALE GENOMIC DNA]</scope>
    <source>
        <strain evidence="1 2">X1655</strain>
    </source>
</reference>
<name>A0A1W0B6R5_9NOCA</name>
<evidence type="ECO:0008006" key="3">
    <source>
        <dbReference type="Google" id="ProtNLM"/>
    </source>
</evidence>
<evidence type="ECO:0000313" key="1">
    <source>
        <dbReference type="EMBL" id="ONM50372.1"/>
    </source>
</evidence>
<proteinExistence type="predicted"/>
<dbReference type="AlphaFoldDB" id="A0A1W0B6R5"/>
<accession>A0A1W0B6R5</accession>
<sequence length="162" mass="16681">MTSFDDLLSQVPITQIAGRLGIDQRTATTAVQTTLPTLLGGLQSNALRPEGAAALAGALADHGKLVEGAGAVDLDRIDTVEGAKIVDKVFGAEKPIVITALGETDGTGGNETIARLMPMLAPIVLAYLARQLGAGRHAGGVLTRLLRSRRTSTFGCPTSHNG</sequence>
<dbReference type="OrthoDB" id="3577641at2"/>
<keyword evidence="2" id="KW-1185">Reference proteome</keyword>
<dbReference type="RefSeq" id="WP_077114132.1">
    <property type="nucleotide sequence ID" value="NZ_LOKT01000001.1"/>
</dbReference>